<sequence length="694" mass="76847">MCFGKTHSRSFRSRPSLYRCWTASSTSFSPAHHRSTRWAIKSALTPRMYSLSGPLRITSICSSIDCLRAEYSVRSEASDRSSVHCLPWLDGWRGSKPLWANRAAANASQSVLRYALAASTRSSAMVPLAFRKRPVWIMNCSRWSVVHSSSVVTAGMQFSAVRISRGKFGFKDGLSGHAKNRIAGRYRDNPAFQDMLARVSSTRLVQSSILATETAGVCPPFLILVMDDDVFNKEYKGNNRCATGTGKTTQQRCSDQNKTTTTKSERNDGIVLDCGSCEVANLYHFCILLFKCQTIQTHWKMRFSNPSRIILLVVSLALVGRISAFTTTTTPASSPRFSVALSVSPNIADIDQPTDLPDSLVDAAERAANSCASFAQYAPEQARCRVDFDTNAGDETYPLLKTSTEFMQNFVSFLSYKLVPGLQAEKMAEVQRVAEARVALQRILQQEEGGEAVDQDEKQCYIEVLQNNGKEPGASGSGDDDYKGPIVRVYFPDEGNAALAKRDWTQANGVDMPSCVRFGACGGIRSITEDLSRDVLIFFFCPKASESDMVEEILQKTEQAHLEANTGVPLLSVFVNPNLVDMGVTGFGMAGRMLRERLLDGLEGTYYLRTLQWGALTRSWPRAYTLWEENESAEGGYQLMRTLPYLPSNPEVEDIYDAVNEGKLQVDENGNEVGRKPPSALDQFGDFVQGMMRL</sequence>
<protein>
    <recommendedName>
        <fullName evidence="1">DUF1995 domain-containing protein</fullName>
    </recommendedName>
</protein>
<dbReference type="Pfam" id="PF09353">
    <property type="entry name" value="DUF1995"/>
    <property type="match status" value="1"/>
</dbReference>
<dbReference type="PANTHER" id="PTHR35509">
    <property type="entry name" value="DOMAIN PROTEIN, PUTATIVE (DUF1995)-RELATED"/>
    <property type="match status" value="1"/>
</dbReference>
<evidence type="ECO:0000313" key="2">
    <source>
        <dbReference type="EMBL" id="VEU40338.1"/>
    </source>
</evidence>
<dbReference type="EMBL" id="CAACVS010000273">
    <property type="protein sequence ID" value="VEU40338.1"/>
    <property type="molecule type" value="Genomic_DNA"/>
</dbReference>
<dbReference type="AlphaFoldDB" id="A0A448ZE71"/>
<dbReference type="InterPro" id="IPR018962">
    <property type="entry name" value="DUF1995"/>
</dbReference>
<dbReference type="InterPro" id="IPR053021">
    <property type="entry name" value="Chloroplast_ADK"/>
</dbReference>
<dbReference type="PANTHER" id="PTHR35509:SF1">
    <property type="entry name" value="DOMAIN PROTEIN, PUTATIVE (DUF1995)-RELATED"/>
    <property type="match status" value="1"/>
</dbReference>
<name>A0A448ZE71_9STRA</name>
<dbReference type="OrthoDB" id="5696at2759"/>
<accession>A0A448ZE71</accession>
<proteinExistence type="predicted"/>
<evidence type="ECO:0000259" key="1">
    <source>
        <dbReference type="Pfam" id="PF09353"/>
    </source>
</evidence>
<evidence type="ECO:0000313" key="3">
    <source>
        <dbReference type="Proteomes" id="UP000291116"/>
    </source>
</evidence>
<dbReference type="Proteomes" id="UP000291116">
    <property type="component" value="Unassembled WGS sequence"/>
</dbReference>
<organism evidence="2 3">
    <name type="scientific">Pseudo-nitzschia multistriata</name>
    <dbReference type="NCBI Taxonomy" id="183589"/>
    <lineage>
        <taxon>Eukaryota</taxon>
        <taxon>Sar</taxon>
        <taxon>Stramenopiles</taxon>
        <taxon>Ochrophyta</taxon>
        <taxon>Bacillariophyta</taxon>
        <taxon>Bacillariophyceae</taxon>
        <taxon>Bacillariophycidae</taxon>
        <taxon>Bacillariales</taxon>
        <taxon>Bacillariaceae</taxon>
        <taxon>Pseudo-nitzschia</taxon>
    </lineage>
</organism>
<keyword evidence="3" id="KW-1185">Reference proteome</keyword>
<reference evidence="2 3" key="1">
    <citation type="submission" date="2019-01" db="EMBL/GenBank/DDBJ databases">
        <authorList>
            <person name="Ferrante I. M."/>
        </authorList>
    </citation>
    <scope>NUCLEOTIDE SEQUENCE [LARGE SCALE GENOMIC DNA]</scope>
    <source>
        <strain evidence="2 3">B856</strain>
    </source>
</reference>
<feature type="domain" description="DUF1995" evidence="1">
    <location>
        <begin position="357"/>
        <end position="653"/>
    </location>
</feature>
<gene>
    <name evidence="2" type="ORF">PSNMU_V1.4_AUG-EV-PASAV3_0072210</name>
</gene>